<feature type="region of interest" description="Disordered" evidence="1">
    <location>
        <begin position="55"/>
        <end position="87"/>
    </location>
</feature>
<feature type="compositionally biased region" description="Polar residues" evidence="1">
    <location>
        <begin position="1"/>
        <end position="19"/>
    </location>
</feature>
<feature type="compositionally biased region" description="Low complexity" evidence="1">
    <location>
        <begin position="200"/>
        <end position="216"/>
    </location>
</feature>
<dbReference type="AlphaFoldDB" id="W5M3H5"/>
<dbReference type="eggNOG" id="ENOG502S50P">
    <property type="taxonomic scope" value="Eukaryota"/>
</dbReference>
<feature type="compositionally biased region" description="Basic and acidic residues" evidence="1">
    <location>
        <begin position="560"/>
        <end position="597"/>
    </location>
</feature>
<feature type="compositionally biased region" description="Basic and acidic residues" evidence="1">
    <location>
        <begin position="606"/>
        <end position="619"/>
    </location>
</feature>
<proteinExistence type="predicted"/>
<feature type="compositionally biased region" description="Polar residues" evidence="1">
    <location>
        <begin position="129"/>
        <end position="143"/>
    </location>
</feature>
<evidence type="ECO:0000313" key="3">
    <source>
        <dbReference type="Proteomes" id="UP000018468"/>
    </source>
</evidence>
<reference evidence="2" key="3">
    <citation type="submission" date="2025-09" db="UniProtKB">
        <authorList>
            <consortium name="Ensembl"/>
        </authorList>
    </citation>
    <scope>IDENTIFICATION</scope>
</reference>
<dbReference type="Bgee" id="ENSLOCG00000002499">
    <property type="expression patterns" value="Expressed in ovary and 11 other cell types or tissues"/>
</dbReference>
<feature type="compositionally biased region" description="Polar residues" evidence="1">
    <location>
        <begin position="244"/>
        <end position="256"/>
    </location>
</feature>
<feature type="compositionally biased region" description="Basic and acidic residues" evidence="1">
    <location>
        <begin position="311"/>
        <end position="333"/>
    </location>
</feature>
<dbReference type="InParanoid" id="W5M3H5"/>
<organism evidence="2 3">
    <name type="scientific">Lepisosteus oculatus</name>
    <name type="common">Spotted gar</name>
    <dbReference type="NCBI Taxonomy" id="7918"/>
    <lineage>
        <taxon>Eukaryota</taxon>
        <taxon>Metazoa</taxon>
        <taxon>Chordata</taxon>
        <taxon>Craniata</taxon>
        <taxon>Vertebrata</taxon>
        <taxon>Euteleostomi</taxon>
        <taxon>Actinopterygii</taxon>
        <taxon>Neopterygii</taxon>
        <taxon>Holostei</taxon>
        <taxon>Semionotiformes</taxon>
        <taxon>Lepisosteidae</taxon>
        <taxon>Lepisosteus</taxon>
    </lineage>
</organism>
<feature type="compositionally biased region" description="Basic and acidic residues" evidence="1">
    <location>
        <begin position="434"/>
        <end position="456"/>
    </location>
</feature>
<dbReference type="InterPro" id="IPR026115">
    <property type="entry name" value="NABC1"/>
</dbReference>
<keyword evidence="3" id="KW-1185">Reference proteome</keyword>
<reference evidence="3" key="1">
    <citation type="submission" date="2011-12" db="EMBL/GenBank/DDBJ databases">
        <title>The Draft Genome of Lepisosteus oculatus.</title>
        <authorList>
            <consortium name="The Broad Institute Genome Assembly &amp; Analysis Group"/>
            <consortium name="Computational R&amp;D Group"/>
            <consortium name="and Sequencing Platform"/>
            <person name="Di Palma F."/>
            <person name="Alfoldi J."/>
            <person name="Johnson J."/>
            <person name="Berlin A."/>
            <person name="Gnerre S."/>
            <person name="Jaffe D."/>
            <person name="MacCallum I."/>
            <person name="Young S."/>
            <person name="Walker B.J."/>
            <person name="Lander E.S."/>
            <person name="Lindblad-Toh K."/>
        </authorList>
    </citation>
    <scope>NUCLEOTIDE SEQUENCE [LARGE SCALE GENOMIC DNA]</scope>
</reference>
<feature type="compositionally biased region" description="Low complexity" evidence="1">
    <location>
        <begin position="402"/>
        <end position="417"/>
    </location>
</feature>
<feature type="compositionally biased region" description="Basic and acidic residues" evidence="1">
    <location>
        <begin position="479"/>
        <end position="489"/>
    </location>
</feature>
<dbReference type="OrthoDB" id="8962384at2759"/>
<dbReference type="GO" id="GO:0042552">
    <property type="term" value="P:myelination"/>
    <property type="evidence" value="ECO:0000318"/>
    <property type="project" value="GO_Central"/>
</dbReference>
<feature type="region of interest" description="Disordered" evidence="1">
    <location>
        <begin position="288"/>
        <end position="653"/>
    </location>
</feature>
<accession>W5M3H5</accession>
<reference evidence="2" key="2">
    <citation type="submission" date="2025-08" db="UniProtKB">
        <authorList>
            <consortium name="Ensembl"/>
        </authorList>
    </citation>
    <scope>IDENTIFICATION</scope>
</reference>
<dbReference type="PANTHER" id="PTHR15016">
    <property type="entry name" value="BREAST CARCINOMA-AMPLIFIED SEQUENCE 1"/>
    <property type="match status" value="1"/>
</dbReference>
<evidence type="ECO:0000313" key="2">
    <source>
        <dbReference type="Ensembl" id="ENSLOCP00000002933.1"/>
    </source>
</evidence>
<feature type="compositionally biased region" description="Basic and acidic residues" evidence="1">
    <location>
        <begin position="65"/>
        <end position="85"/>
    </location>
</feature>
<dbReference type="HOGENOM" id="CLU_031051_0_0_1"/>
<dbReference type="Proteomes" id="UP000018468">
    <property type="component" value="Linkage group LG18"/>
</dbReference>
<feature type="compositionally biased region" description="Basic and acidic residues" evidence="1">
    <location>
        <begin position="146"/>
        <end position="161"/>
    </location>
</feature>
<feature type="compositionally biased region" description="Polar residues" evidence="1">
    <location>
        <begin position="55"/>
        <end position="64"/>
    </location>
</feature>
<dbReference type="KEGG" id="loc:102694320"/>
<feature type="region of interest" description="Disordered" evidence="1">
    <location>
        <begin position="1"/>
        <end position="35"/>
    </location>
</feature>
<feature type="compositionally biased region" description="Basic and acidic residues" evidence="1">
    <location>
        <begin position="179"/>
        <end position="196"/>
    </location>
</feature>
<name>W5M3H5_LEPOC</name>
<feature type="compositionally biased region" description="Basic and acidic residues" evidence="1">
    <location>
        <begin position="354"/>
        <end position="371"/>
    </location>
</feature>
<protein>
    <submittedName>
        <fullName evidence="2">Breast carcinoma amplified sequence 1</fullName>
    </submittedName>
</protein>
<dbReference type="GeneTree" id="ENSGT00650000094602"/>
<feature type="compositionally biased region" description="Low complexity" evidence="1">
    <location>
        <begin position="511"/>
        <end position="520"/>
    </location>
</feature>
<sequence length="653" mass="69838">MGNESSSPETAVENGTDSQAEPIPQKLQNGGIVGQPLTISLNGTGDVVDCEAAVQQNSALPSSLDTKERSSRSGKEGDKTRKDAKIMLPAAKSSFSLSFSQPVPVCAEATGATDSSPQPPSGTVPAVHQTVSLKPTPPQQSAAQAEDGKLGQDLPPRDPPPREATGQENGESKTGFFDKLFKQSDKEKAKVNEKPKQPLAASESKSASAPQSSPKEVQLTNGLKTEPGNVKKTETALQDPEGKSVNTPISTNVTVDSTLKDETIAVESTKEGAAREDQPQKIMNFFKTFATPSKTPKAEPESPGVSKEKKKACEVPEGKTNTEKEQKMLKMEKTSGVQSTPPTTVKTEAQGDTSKSKEQDSSTKQKTEKDSSPSPFSMLFRQKSSVKEIPQTKPNGVQEVDAASPVKAAKATTPAEAPKVDSKGDSATKGQKAAQKEGPKEPTAEPVAAEKQKPVKETSSPFSKLFRPKTIEEESPAGDQKKVEVDISKTPETPTQPELSANEEAEKKSSKSNFISFFKQKSPKEEESETDSAEVNDKVSDPTKEKSSTAPVEIQATSQETKEEAKPVPEAEKKKSRKPETTPKSKTLEVPQEKRSVSEGSQNGDDSAREPTKKVEKRNSIGMFFKGLGPKRLSDAGVQTDPVTILNPSEKSK</sequence>
<feature type="compositionally biased region" description="Polar residues" evidence="1">
    <location>
        <begin position="335"/>
        <end position="353"/>
    </location>
</feature>
<dbReference type="CTD" id="8537"/>
<dbReference type="OMA" id="SASVPHH"/>
<feature type="compositionally biased region" description="Basic and acidic residues" evidence="1">
    <location>
        <begin position="535"/>
        <end position="547"/>
    </location>
</feature>
<evidence type="ECO:0000256" key="1">
    <source>
        <dbReference type="SAM" id="MobiDB-lite"/>
    </source>
</evidence>
<dbReference type="Ensembl" id="ENSLOCT00000002939.1">
    <property type="protein sequence ID" value="ENSLOCP00000002933.1"/>
    <property type="gene ID" value="ENSLOCG00000002499.1"/>
</dbReference>
<dbReference type="PANTHER" id="PTHR15016:SF6">
    <property type="entry name" value="BREAST CARCINOMA-AMPLIFIED SEQUENCE 1"/>
    <property type="match status" value="1"/>
</dbReference>
<dbReference type="GeneID" id="102694320"/>
<dbReference type="EMBL" id="AHAT01021131">
    <property type="status" value="NOT_ANNOTATED_CDS"/>
    <property type="molecule type" value="Genomic_DNA"/>
</dbReference>
<feature type="compositionally biased region" description="Polar residues" evidence="1">
    <location>
        <begin position="490"/>
        <end position="499"/>
    </location>
</feature>
<feature type="region of interest" description="Disordered" evidence="1">
    <location>
        <begin position="108"/>
        <end position="256"/>
    </location>
</feature>